<dbReference type="AlphaFoldDB" id="A0AAW1AHV3"/>
<organism evidence="1 2">
    <name type="scientific">Tetragonisca angustula</name>
    <dbReference type="NCBI Taxonomy" id="166442"/>
    <lineage>
        <taxon>Eukaryota</taxon>
        <taxon>Metazoa</taxon>
        <taxon>Ecdysozoa</taxon>
        <taxon>Arthropoda</taxon>
        <taxon>Hexapoda</taxon>
        <taxon>Insecta</taxon>
        <taxon>Pterygota</taxon>
        <taxon>Neoptera</taxon>
        <taxon>Endopterygota</taxon>
        <taxon>Hymenoptera</taxon>
        <taxon>Apocrita</taxon>
        <taxon>Aculeata</taxon>
        <taxon>Apoidea</taxon>
        <taxon>Anthophila</taxon>
        <taxon>Apidae</taxon>
        <taxon>Tetragonisca</taxon>
    </lineage>
</organism>
<evidence type="ECO:0000313" key="1">
    <source>
        <dbReference type="EMBL" id="KAK9308666.1"/>
    </source>
</evidence>
<reference evidence="1 2" key="1">
    <citation type="submission" date="2024-05" db="EMBL/GenBank/DDBJ databases">
        <title>The nuclear and mitochondrial genome assemblies of Tetragonisca angustula (Apidae: Meliponini), a tiny yet remarkable pollinator in the Neotropics.</title>
        <authorList>
            <person name="Ferrari R."/>
            <person name="Ricardo P.C."/>
            <person name="Dias F.C."/>
            <person name="Araujo N.S."/>
            <person name="Soares D.O."/>
            <person name="Zhou Q.-S."/>
            <person name="Zhu C.-D."/>
            <person name="Coutinho L."/>
            <person name="Airas M.C."/>
            <person name="Batista T.M."/>
        </authorList>
    </citation>
    <scope>NUCLEOTIDE SEQUENCE [LARGE SCALE GENOMIC DNA]</scope>
    <source>
        <strain evidence="1">ASF017062</strain>
        <tissue evidence="1">Abdomen</tissue>
    </source>
</reference>
<sequence length="78" mass="9098">MDGRLPILYSHNIVITENTWFALLLQLEILDCAKLNFRSVGRPGLSSPPLWLFKFRFYSPGVDRLELVSQHWNRVVLV</sequence>
<name>A0AAW1AHV3_9HYME</name>
<proteinExistence type="predicted"/>
<protein>
    <submittedName>
        <fullName evidence="1">Uncharacterized protein</fullName>
    </submittedName>
</protein>
<dbReference type="EMBL" id="JAWNGG020000018">
    <property type="protein sequence ID" value="KAK9308666.1"/>
    <property type="molecule type" value="Genomic_DNA"/>
</dbReference>
<evidence type="ECO:0000313" key="2">
    <source>
        <dbReference type="Proteomes" id="UP001432146"/>
    </source>
</evidence>
<keyword evidence="2" id="KW-1185">Reference proteome</keyword>
<dbReference type="Proteomes" id="UP001432146">
    <property type="component" value="Unassembled WGS sequence"/>
</dbReference>
<accession>A0AAW1AHV3</accession>
<comment type="caution">
    <text evidence="1">The sequence shown here is derived from an EMBL/GenBank/DDBJ whole genome shotgun (WGS) entry which is preliminary data.</text>
</comment>
<gene>
    <name evidence="1" type="ORF">QLX08_001399</name>
</gene>